<dbReference type="Gene3D" id="2.10.260.10">
    <property type="match status" value="1"/>
</dbReference>
<dbReference type="AlphaFoldDB" id="A0A6V8PJM1"/>
<dbReference type="GO" id="GO:0003677">
    <property type="term" value="F:DNA binding"/>
    <property type="evidence" value="ECO:0007669"/>
    <property type="project" value="InterPro"/>
</dbReference>
<evidence type="ECO:0000313" key="3">
    <source>
        <dbReference type="Proteomes" id="UP000568877"/>
    </source>
</evidence>
<dbReference type="InterPro" id="IPR037914">
    <property type="entry name" value="SpoVT-AbrB_sf"/>
</dbReference>
<dbReference type="Proteomes" id="UP000568877">
    <property type="component" value="Unassembled WGS sequence"/>
</dbReference>
<sequence length="85" mass="9532">MIRVKISGRGQLVIPGKLRRKYGIYPGAEAEWIDTGTGLFLIPRIEDPVESSRGMLRGTKVSTEALRKARAEDRALEEGKVRRSH</sequence>
<gene>
    <name evidence="2" type="ORF">HKBW3S42_00751</name>
</gene>
<accession>A0A6V8PJM1</accession>
<dbReference type="SUPFAM" id="SSF89447">
    <property type="entry name" value="AbrB/MazE/MraZ-like"/>
    <property type="match status" value="1"/>
</dbReference>
<name>A0A6V8PJM1_9ACTN</name>
<dbReference type="EMBL" id="BLSA01000078">
    <property type="protein sequence ID" value="GFP32447.1"/>
    <property type="molecule type" value="Genomic_DNA"/>
</dbReference>
<organism evidence="2 3">
    <name type="scientific">Candidatus Hakubella thermalkaliphila</name>
    <dbReference type="NCBI Taxonomy" id="2754717"/>
    <lineage>
        <taxon>Bacteria</taxon>
        <taxon>Bacillati</taxon>
        <taxon>Actinomycetota</taxon>
        <taxon>Actinomycetota incertae sedis</taxon>
        <taxon>Candidatus Hakubellales</taxon>
        <taxon>Candidatus Hakubellaceae</taxon>
        <taxon>Candidatus Hakubella</taxon>
    </lineage>
</organism>
<reference evidence="2 3" key="1">
    <citation type="journal article" date="2020" name="Front. Microbiol.">
        <title>Single-cell genomics of novel Actinobacteria with the Wood-Ljungdahl pathway discovered in a serpentinizing system.</title>
        <authorList>
            <person name="Merino N."/>
            <person name="Kawai M."/>
            <person name="Boyd E.S."/>
            <person name="Colman D.R."/>
            <person name="McGlynn S.E."/>
            <person name="Nealson K.H."/>
            <person name="Kurokawa K."/>
            <person name="Hongoh Y."/>
        </authorList>
    </citation>
    <scope>NUCLEOTIDE SEQUENCE [LARGE SCALE GENOMIC DNA]</scope>
    <source>
        <strain evidence="2 3">S42</strain>
    </source>
</reference>
<protein>
    <recommendedName>
        <fullName evidence="1">SpoVT-AbrB domain-containing protein</fullName>
    </recommendedName>
</protein>
<dbReference type="SMART" id="SM00966">
    <property type="entry name" value="SpoVT_AbrB"/>
    <property type="match status" value="1"/>
</dbReference>
<comment type="caution">
    <text evidence="2">The sequence shown here is derived from an EMBL/GenBank/DDBJ whole genome shotgun (WGS) entry which is preliminary data.</text>
</comment>
<proteinExistence type="predicted"/>
<feature type="domain" description="SpoVT-AbrB" evidence="1">
    <location>
        <begin position="4"/>
        <end position="49"/>
    </location>
</feature>
<dbReference type="InterPro" id="IPR007159">
    <property type="entry name" value="SpoVT-AbrB_dom"/>
</dbReference>
<evidence type="ECO:0000259" key="1">
    <source>
        <dbReference type="SMART" id="SM00966"/>
    </source>
</evidence>
<evidence type="ECO:0000313" key="2">
    <source>
        <dbReference type="EMBL" id="GFP32447.1"/>
    </source>
</evidence>